<dbReference type="SUPFAM" id="SSF55298">
    <property type="entry name" value="YjgF-like"/>
    <property type="match status" value="1"/>
</dbReference>
<dbReference type="Proteomes" id="UP000230821">
    <property type="component" value="Unassembled WGS sequence"/>
</dbReference>
<evidence type="ECO:0000313" key="1">
    <source>
        <dbReference type="EMBL" id="PIE34678.1"/>
    </source>
</evidence>
<accession>A0A2G6KG88</accession>
<dbReference type="EMBL" id="PDSK01000079">
    <property type="protein sequence ID" value="PIE34678.1"/>
    <property type="molecule type" value="Genomic_DNA"/>
</dbReference>
<dbReference type="InterPro" id="IPR035959">
    <property type="entry name" value="RutC-like_sf"/>
</dbReference>
<dbReference type="AlphaFoldDB" id="A0A2G6KG88"/>
<dbReference type="Pfam" id="PF01042">
    <property type="entry name" value="Ribonuc_L-PSP"/>
    <property type="match status" value="1"/>
</dbReference>
<comment type="caution">
    <text evidence="1">The sequence shown here is derived from an EMBL/GenBank/DDBJ whole genome shotgun (WGS) entry which is preliminary data.</text>
</comment>
<gene>
    <name evidence="1" type="ORF">CSA56_07050</name>
</gene>
<organism evidence="1 2">
    <name type="scientific">candidate division KSB3 bacterium</name>
    <dbReference type="NCBI Taxonomy" id="2044937"/>
    <lineage>
        <taxon>Bacteria</taxon>
        <taxon>candidate division KSB3</taxon>
    </lineage>
</organism>
<sequence>MTSITWMWIFSNMKQKAHRSKVNEVYVESFSEGEPLARTCVEISGLAKGAKVEIDAIALILCVM</sequence>
<name>A0A2G6KG88_9BACT</name>
<proteinExistence type="predicted"/>
<dbReference type="Gene3D" id="3.30.1330.40">
    <property type="entry name" value="RutC-like"/>
    <property type="match status" value="1"/>
</dbReference>
<evidence type="ECO:0000313" key="2">
    <source>
        <dbReference type="Proteomes" id="UP000230821"/>
    </source>
</evidence>
<dbReference type="CDD" id="cd00448">
    <property type="entry name" value="YjgF_YER057c_UK114_family"/>
    <property type="match status" value="1"/>
</dbReference>
<reference evidence="1 2" key="1">
    <citation type="submission" date="2017-10" db="EMBL/GenBank/DDBJ databases">
        <title>Novel microbial diversity and functional potential in the marine mammal oral microbiome.</title>
        <authorList>
            <person name="Dudek N.K."/>
            <person name="Sun C.L."/>
            <person name="Burstein D."/>
            <person name="Kantor R.S."/>
            <person name="Aliaga Goltsman D.S."/>
            <person name="Bik E.M."/>
            <person name="Thomas B.C."/>
            <person name="Banfield J.F."/>
            <person name="Relman D.A."/>
        </authorList>
    </citation>
    <scope>NUCLEOTIDE SEQUENCE [LARGE SCALE GENOMIC DNA]</scope>
    <source>
        <strain evidence="1">DOLJORAL78_47_16</strain>
    </source>
</reference>
<dbReference type="InterPro" id="IPR006175">
    <property type="entry name" value="YjgF/YER057c/UK114"/>
</dbReference>
<protein>
    <submittedName>
        <fullName evidence="1">Uncharacterized protein</fullName>
    </submittedName>
</protein>